<organism evidence="1 2">
    <name type="scientific">Dryococelus australis</name>
    <dbReference type="NCBI Taxonomy" id="614101"/>
    <lineage>
        <taxon>Eukaryota</taxon>
        <taxon>Metazoa</taxon>
        <taxon>Ecdysozoa</taxon>
        <taxon>Arthropoda</taxon>
        <taxon>Hexapoda</taxon>
        <taxon>Insecta</taxon>
        <taxon>Pterygota</taxon>
        <taxon>Neoptera</taxon>
        <taxon>Polyneoptera</taxon>
        <taxon>Phasmatodea</taxon>
        <taxon>Verophasmatodea</taxon>
        <taxon>Anareolatae</taxon>
        <taxon>Phasmatidae</taxon>
        <taxon>Eurycanthinae</taxon>
        <taxon>Dryococelus</taxon>
    </lineage>
</organism>
<proteinExistence type="predicted"/>
<name>A0ABQ9HGS6_9NEOP</name>
<comment type="caution">
    <text evidence="1">The sequence shown here is derived from an EMBL/GenBank/DDBJ whole genome shotgun (WGS) entry which is preliminary data.</text>
</comment>
<keyword evidence="2" id="KW-1185">Reference proteome</keyword>
<evidence type="ECO:0000313" key="2">
    <source>
        <dbReference type="Proteomes" id="UP001159363"/>
    </source>
</evidence>
<accession>A0ABQ9HGS6</accession>
<reference evidence="1 2" key="1">
    <citation type="submission" date="2023-02" db="EMBL/GenBank/DDBJ databases">
        <title>LHISI_Scaffold_Assembly.</title>
        <authorList>
            <person name="Stuart O.P."/>
            <person name="Cleave R."/>
            <person name="Magrath M.J.L."/>
            <person name="Mikheyev A.S."/>
        </authorList>
    </citation>
    <scope>NUCLEOTIDE SEQUENCE [LARGE SCALE GENOMIC DNA]</scope>
    <source>
        <strain evidence="1">Daus_M_001</strain>
        <tissue evidence="1">Leg muscle</tissue>
    </source>
</reference>
<dbReference type="EMBL" id="JARBHB010000005">
    <property type="protein sequence ID" value="KAJ8883435.1"/>
    <property type="molecule type" value="Genomic_DNA"/>
</dbReference>
<evidence type="ECO:0000313" key="1">
    <source>
        <dbReference type="EMBL" id="KAJ8883435.1"/>
    </source>
</evidence>
<sequence length="430" mass="47449">MVHFELPKLAVRDLDPRSAAIVDICSLKIRQQIELQGMFFGRRICCRAVTGYRRAIFEETIAQTYAGHCSDIASTFICSLIVYRKRLYLLTWASFEKDTSAVSTCGKKVIYTAAPRSCRQFGRHLYKRLACKLETVGSKNLYEYRNHSAAIHVKAVHDNVSTFEINPRKMSLLLPANIVTDAPTLPGIRTQSLPHPRSVAHEPTAPREIGGVLSTQLRSEAPVAGGGLSASKHRRCGRGAAKVGNKCRHIVLNSRVARGRRGDKATVCASTSTRLSAGTTLSLWRRTSKETIRATLERTSNGLPLFGARGSSTYTHVPRGWIYSRAPCCYRTCRVDVPGRWRCRRPEMVTGRHDNGRVCSGGRGGRTVRLLAYHRGEPGSTPYGVTPEFSLVRNGEGVALVGGFSRYAAVSPALALCRCSIFASFRITNY</sequence>
<dbReference type="Proteomes" id="UP001159363">
    <property type="component" value="Chromosome 4"/>
</dbReference>
<protein>
    <submittedName>
        <fullName evidence="1">Uncharacterized protein</fullName>
    </submittedName>
</protein>
<gene>
    <name evidence="1" type="ORF">PR048_015278</name>
</gene>